<protein>
    <recommendedName>
        <fullName evidence="3">N-acetyltransferase domain-containing protein</fullName>
    </recommendedName>
</protein>
<sequence length="233" mass="26124">MISWWGERFKKHEFLPKDVGMFLTDGTPGQKMITLDKLDVLRNYTDIEFESADSASKIFFSGRRMDFGNSVLYPATTSVEMEMQGRGIGTTLMANCFRLAVKLNLRSVEVTAIDSGSYVWAKAGFLPTDESWNGERGRHAIKAQLNKLTNVDTSEEKTAREAVEDDDPTLIWSIADLESTVSIPGCAVPIKLSKALLIGSRCSWKGKFDFYDDEFGAEQRARARSYLKIGDCF</sequence>
<evidence type="ECO:0008006" key="3">
    <source>
        <dbReference type="Google" id="ProtNLM"/>
    </source>
</evidence>
<proteinExistence type="predicted"/>
<dbReference type="Proteomes" id="UP000191812">
    <property type="component" value="Unassembled WGS sequence"/>
</dbReference>
<dbReference type="EMBL" id="FBWH01000042">
    <property type="protein sequence ID" value="CUX57772.1"/>
    <property type="molecule type" value="Genomic_DNA"/>
</dbReference>
<evidence type="ECO:0000313" key="1">
    <source>
        <dbReference type="EMBL" id="CUX57772.1"/>
    </source>
</evidence>
<accession>A0ABM9VL82</accession>
<name>A0ABM9VL82_9HYPH</name>
<gene>
    <name evidence="1" type="ORF">AGR13a_Lc30046</name>
</gene>
<reference evidence="1 2" key="1">
    <citation type="submission" date="2016-01" db="EMBL/GenBank/DDBJ databases">
        <authorList>
            <person name="Regsiter A."/>
            <person name="william w."/>
        </authorList>
    </citation>
    <scope>NUCLEOTIDE SEQUENCE [LARGE SCALE GENOMIC DNA]</scope>
    <source>
        <strain evidence="1 2">CFBP 6927</strain>
    </source>
</reference>
<comment type="caution">
    <text evidence="1">The sequence shown here is derived from an EMBL/GenBank/DDBJ whole genome shotgun (WGS) entry which is preliminary data.</text>
</comment>
<evidence type="ECO:0000313" key="2">
    <source>
        <dbReference type="Proteomes" id="UP000191812"/>
    </source>
</evidence>
<dbReference type="SUPFAM" id="SSF55729">
    <property type="entry name" value="Acyl-CoA N-acyltransferases (Nat)"/>
    <property type="match status" value="1"/>
</dbReference>
<organism evidence="1 2">
    <name type="scientific">Agrobacterium genomosp. 13 str. CFBP 6927</name>
    <dbReference type="NCBI Taxonomy" id="1183428"/>
    <lineage>
        <taxon>Bacteria</taxon>
        <taxon>Pseudomonadati</taxon>
        <taxon>Pseudomonadota</taxon>
        <taxon>Alphaproteobacteria</taxon>
        <taxon>Hyphomicrobiales</taxon>
        <taxon>Rhizobiaceae</taxon>
        <taxon>Rhizobium/Agrobacterium group</taxon>
        <taxon>Agrobacterium</taxon>
        <taxon>Agrobacterium tumefaciens complex</taxon>
    </lineage>
</organism>
<dbReference type="Gene3D" id="3.40.630.30">
    <property type="match status" value="1"/>
</dbReference>
<dbReference type="InterPro" id="IPR016181">
    <property type="entry name" value="Acyl_CoA_acyltransferase"/>
</dbReference>
<keyword evidence="2" id="KW-1185">Reference proteome</keyword>